<feature type="compositionally biased region" description="Basic and acidic residues" evidence="1">
    <location>
        <begin position="306"/>
        <end position="319"/>
    </location>
</feature>
<evidence type="ECO:0000313" key="3">
    <source>
        <dbReference type="Proteomes" id="UP000037923"/>
    </source>
</evidence>
<sequence length="328" mass="36349">MQSNGNYMQMQAGGLHPQQMEWLMQQQRMQGGSPQAVSASRAYHLEPMNVPQQQQQQQGQLSPHSSNAMMNNGVGGAHQYGPMGMLPPQQQMGMGGYGGPNMMMMAPQGGNGAAYAGANFGGTPSPLHNNNGGEAGAGEWNQVNFQNVFSNAADPQTQQNVFKLDDGKPLPFPPGHLLAQYPPDYQQQMVFYYRLLRLQYPELYQQYVDYYNTFYEPLYNPPAPTPEVKERRAPPPKKKNGPPPPQQQQRPTPPPQTAPPPQPMQPLPPPVQGSPQKKQEGLQRSNSNVSSGLTRQSSLRRQNSMRRAEVNHLKNEGGLKRLPSMHQS</sequence>
<feature type="compositionally biased region" description="Polar residues" evidence="1">
    <location>
        <begin position="282"/>
        <end position="302"/>
    </location>
</feature>
<accession>A0A0N0DYR2</accession>
<feature type="region of interest" description="Disordered" evidence="1">
    <location>
        <begin position="49"/>
        <end position="69"/>
    </location>
</feature>
<gene>
    <name evidence="2" type="ORF">ABB37_02392</name>
</gene>
<organism evidence="2 3">
    <name type="scientific">Leptomonas pyrrhocoris</name>
    <name type="common">Firebug parasite</name>
    <dbReference type="NCBI Taxonomy" id="157538"/>
    <lineage>
        <taxon>Eukaryota</taxon>
        <taxon>Discoba</taxon>
        <taxon>Euglenozoa</taxon>
        <taxon>Kinetoplastea</taxon>
        <taxon>Metakinetoplastina</taxon>
        <taxon>Trypanosomatida</taxon>
        <taxon>Trypanosomatidae</taxon>
        <taxon>Leishmaniinae</taxon>
        <taxon>Leptomonas</taxon>
    </lineage>
</organism>
<comment type="caution">
    <text evidence="2">The sequence shown here is derived from an EMBL/GenBank/DDBJ whole genome shotgun (WGS) entry which is preliminary data.</text>
</comment>
<dbReference type="EMBL" id="LGTL01000003">
    <property type="protein sequence ID" value="KPA84415.1"/>
    <property type="molecule type" value="Genomic_DNA"/>
</dbReference>
<dbReference type="Proteomes" id="UP000037923">
    <property type="component" value="Unassembled WGS sequence"/>
</dbReference>
<feature type="region of interest" description="Disordered" evidence="1">
    <location>
        <begin position="221"/>
        <end position="328"/>
    </location>
</feature>
<evidence type="ECO:0000313" key="2">
    <source>
        <dbReference type="EMBL" id="KPA84415.1"/>
    </source>
</evidence>
<dbReference type="VEuPathDB" id="TriTrypDB:LpyrH10_03_5430"/>
<protein>
    <submittedName>
        <fullName evidence="2">Uncharacterized protein</fullName>
    </submittedName>
</protein>
<evidence type="ECO:0000256" key="1">
    <source>
        <dbReference type="SAM" id="MobiDB-lite"/>
    </source>
</evidence>
<dbReference type="OMA" id="MYYEPLY"/>
<dbReference type="OrthoDB" id="267347at2759"/>
<dbReference type="GeneID" id="26902687"/>
<dbReference type="AlphaFoldDB" id="A0A0N0DYR2"/>
<reference evidence="2 3" key="1">
    <citation type="submission" date="2015-07" db="EMBL/GenBank/DDBJ databases">
        <title>High-quality genome of monoxenous trypanosomatid Leptomonas pyrrhocoris.</title>
        <authorList>
            <person name="Flegontov P."/>
            <person name="Butenko A."/>
            <person name="Firsov S."/>
            <person name="Vlcek C."/>
            <person name="Logacheva M.D."/>
            <person name="Field M."/>
            <person name="Filatov D."/>
            <person name="Flegontova O."/>
            <person name="Gerasimov E."/>
            <person name="Jackson A.P."/>
            <person name="Kelly S."/>
            <person name="Opperdoes F."/>
            <person name="O'Reilly A."/>
            <person name="Votypka J."/>
            <person name="Yurchenko V."/>
            <person name="Lukes J."/>
        </authorList>
    </citation>
    <scope>NUCLEOTIDE SEQUENCE [LARGE SCALE GENOMIC DNA]</scope>
    <source>
        <strain evidence="2">H10</strain>
    </source>
</reference>
<feature type="compositionally biased region" description="Pro residues" evidence="1">
    <location>
        <begin position="241"/>
        <end position="272"/>
    </location>
</feature>
<proteinExistence type="predicted"/>
<name>A0A0N0DYR2_LEPPY</name>
<dbReference type="RefSeq" id="XP_015662854.1">
    <property type="nucleotide sequence ID" value="XM_015799376.1"/>
</dbReference>
<keyword evidence="3" id="KW-1185">Reference proteome</keyword>